<protein>
    <submittedName>
        <fullName evidence="3">Uncharacterized protein</fullName>
    </submittedName>
</protein>
<feature type="region of interest" description="Disordered" evidence="2">
    <location>
        <begin position="61"/>
        <end position="82"/>
    </location>
</feature>
<dbReference type="GeneID" id="8109809"/>
<feature type="compositionally biased region" description="Polar residues" evidence="2">
    <location>
        <begin position="28"/>
        <end position="44"/>
    </location>
</feature>
<feature type="region of interest" description="Disordered" evidence="2">
    <location>
        <begin position="1"/>
        <end position="44"/>
    </location>
</feature>
<name>B8M8Z0_TALSN</name>
<dbReference type="Proteomes" id="UP000001745">
    <property type="component" value="Unassembled WGS sequence"/>
</dbReference>
<keyword evidence="4" id="KW-1185">Reference proteome</keyword>
<evidence type="ECO:0000313" key="3">
    <source>
        <dbReference type="EMBL" id="EED17285.1"/>
    </source>
</evidence>
<proteinExistence type="predicted"/>
<feature type="compositionally biased region" description="Basic and acidic residues" evidence="2">
    <location>
        <begin position="15"/>
        <end position="26"/>
    </location>
</feature>
<organism evidence="3 4">
    <name type="scientific">Talaromyces stipitatus (strain ATCC 10500 / CBS 375.48 / QM 6759 / NRRL 1006)</name>
    <name type="common">Penicillium stipitatum</name>
    <dbReference type="NCBI Taxonomy" id="441959"/>
    <lineage>
        <taxon>Eukaryota</taxon>
        <taxon>Fungi</taxon>
        <taxon>Dikarya</taxon>
        <taxon>Ascomycota</taxon>
        <taxon>Pezizomycotina</taxon>
        <taxon>Eurotiomycetes</taxon>
        <taxon>Eurotiomycetidae</taxon>
        <taxon>Eurotiales</taxon>
        <taxon>Trichocomaceae</taxon>
        <taxon>Talaromyces</taxon>
        <taxon>Talaromyces sect. Talaromyces</taxon>
    </lineage>
</organism>
<feature type="coiled-coil region" evidence="1">
    <location>
        <begin position="140"/>
        <end position="167"/>
    </location>
</feature>
<dbReference type="EMBL" id="EQ962655">
    <property type="protein sequence ID" value="EED17285.1"/>
    <property type="molecule type" value="Genomic_DNA"/>
</dbReference>
<sequence length="172" mass="19686">METLQPSSPGAVASERLENPVRRAEPSHQGTQTFMDSPPSTLSLDESLLCNTENAAESIIVLDDDDEQAQATTSRPRRANRRQLDYSYPDYEHLMNAVAARNPSRKRKRQKDSDALSLESILDQFSQDVRDQGQAWISEIKDLRFALKIVYEQKEDLKEKLRRLEDKLHASE</sequence>
<dbReference type="PhylomeDB" id="B8M8Z0"/>
<dbReference type="OrthoDB" id="10512089at2759"/>
<dbReference type="AlphaFoldDB" id="B8M8Z0"/>
<dbReference type="STRING" id="441959.B8M8Z0"/>
<reference evidence="4" key="1">
    <citation type="journal article" date="2015" name="Genome Announc.">
        <title>Genome sequence of the AIDS-associated pathogen Penicillium marneffei (ATCC18224) and its near taxonomic relative Talaromyces stipitatus (ATCC10500).</title>
        <authorList>
            <person name="Nierman W.C."/>
            <person name="Fedorova-Abrams N.D."/>
            <person name="Andrianopoulos A."/>
        </authorList>
    </citation>
    <scope>NUCLEOTIDE SEQUENCE [LARGE SCALE GENOMIC DNA]</scope>
    <source>
        <strain evidence="4">ATCC 10500 / CBS 375.48 / QM 6759 / NRRL 1006</strain>
    </source>
</reference>
<dbReference type="RefSeq" id="XP_002481277.1">
    <property type="nucleotide sequence ID" value="XM_002481232.1"/>
</dbReference>
<dbReference type="VEuPathDB" id="FungiDB:TSTA_111290"/>
<accession>B8M8Z0</accession>
<gene>
    <name evidence="3" type="ORF">TSTA_111290</name>
</gene>
<evidence type="ECO:0000313" key="4">
    <source>
        <dbReference type="Proteomes" id="UP000001745"/>
    </source>
</evidence>
<evidence type="ECO:0000256" key="1">
    <source>
        <dbReference type="SAM" id="Coils"/>
    </source>
</evidence>
<dbReference type="HOGENOM" id="CLU_1556305_0_0_1"/>
<dbReference type="InParanoid" id="B8M8Z0"/>
<keyword evidence="1" id="KW-0175">Coiled coil</keyword>
<evidence type="ECO:0000256" key="2">
    <source>
        <dbReference type="SAM" id="MobiDB-lite"/>
    </source>
</evidence>